<comment type="caution">
    <text evidence="2">The sequence shown here is derived from an EMBL/GenBank/DDBJ whole genome shotgun (WGS) entry which is preliminary data.</text>
</comment>
<feature type="transmembrane region" description="Helical" evidence="1">
    <location>
        <begin position="183"/>
        <end position="202"/>
    </location>
</feature>
<dbReference type="EMBL" id="BRXY01000361">
    <property type="protein sequence ID" value="GMH89690.1"/>
    <property type="molecule type" value="Genomic_DNA"/>
</dbReference>
<sequence>MTMGLIVGTEVSNLFRAKAPKIMLPPTFQSTTTISTLRGGAVVTQKGPNPAVATYNLYHKHMPHIAKFFIAGFIGNTLFYRIIQMVEPKVAALFPSLGEGNLSSATFLLSYLVEIPFQHVINAALCYTLSSILVNPSDPKQPKKSRYLQTLAYTYAAYVNAMLVTTLVKRGLEEAGIGGQPSFWISVYGVGVFNMFILNRAMK</sequence>
<keyword evidence="1" id="KW-0812">Transmembrane</keyword>
<gene>
    <name evidence="2" type="ORF">TrST_g9832</name>
</gene>
<reference evidence="3" key="1">
    <citation type="journal article" date="2023" name="Commun. Biol.">
        <title>Genome analysis of Parmales, the sister group of diatoms, reveals the evolutionary specialization of diatoms from phago-mixotrophs to photoautotrophs.</title>
        <authorList>
            <person name="Ban H."/>
            <person name="Sato S."/>
            <person name="Yoshikawa S."/>
            <person name="Yamada K."/>
            <person name="Nakamura Y."/>
            <person name="Ichinomiya M."/>
            <person name="Sato N."/>
            <person name="Blanc-Mathieu R."/>
            <person name="Endo H."/>
            <person name="Kuwata A."/>
            <person name="Ogata H."/>
        </authorList>
    </citation>
    <scope>NUCLEOTIDE SEQUENCE [LARGE SCALE GENOMIC DNA]</scope>
    <source>
        <strain evidence="3">NIES 3701</strain>
    </source>
</reference>
<name>A0A9W7ETS0_9STRA</name>
<dbReference type="OrthoDB" id="199351at2759"/>
<evidence type="ECO:0000313" key="3">
    <source>
        <dbReference type="Proteomes" id="UP001165085"/>
    </source>
</evidence>
<dbReference type="AlphaFoldDB" id="A0A9W7ETS0"/>
<proteinExistence type="predicted"/>
<protein>
    <submittedName>
        <fullName evidence="2">Uncharacterized protein</fullName>
    </submittedName>
</protein>
<accession>A0A9W7ETS0</accession>
<feature type="transmembrane region" description="Helical" evidence="1">
    <location>
        <begin position="117"/>
        <end position="135"/>
    </location>
</feature>
<organism evidence="2 3">
    <name type="scientific">Triparma strigata</name>
    <dbReference type="NCBI Taxonomy" id="1606541"/>
    <lineage>
        <taxon>Eukaryota</taxon>
        <taxon>Sar</taxon>
        <taxon>Stramenopiles</taxon>
        <taxon>Ochrophyta</taxon>
        <taxon>Bolidophyceae</taxon>
        <taxon>Parmales</taxon>
        <taxon>Triparmaceae</taxon>
        <taxon>Triparma</taxon>
    </lineage>
</organism>
<keyword evidence="3" id="KW-1185">Reference proteome</keyword>
<keyword evidence="1" id="KW-0472">Membrane</keyword>
<evidence type="ECO:0000313" key="2">
    <source>
        <dbReference type="EMBL" id="GMH89690.1"/>
    </source>
</evidence>
<keyword evidence="1" id="KW-1133">Transmembrane helix</keyword>
<feature type="transmembrane region" description="Helical" evidence="1">
    <location>
        <begin position="147"/>
        <end position="168"/>
    </location>
</feature>
<evidence type="ECO:0000256" key="1">
    <source>
        <dbReference type="SAM" id="Phobius"/>
    </source>
</evidence>
<feature type="transmembrane region" description="Helical" evidence="1">
    <location>
        <begin position="65"/>
        <end position="83"/>
    </location>
</feature>
<dbReference type="Proteomes" id="UP001165085">
    <property type="component" value="Unassembled WGS sequence"/>
</dbReference>